<evidence type="ECO:0000313" key="2">
    <source>
        <dbReference type="EMBL" id="GMT21736.1"/>
    </source>
</evidence>
<reference evidence="2" key="1">
    <citation type="submission" date="2023-10" db="EMBL/GenBank/DDBJ databases">
        <title>Genome assembly of Pristionchus species.</title>
        <authorList>
            <person name="Yoshida K."/>
            <person name="Sommer R.J."/>
        </authorList>
    </citation>
    <scope>NUCLEOTIDE SEQUENCE</scope>
    <source>
        <strain evidence="2">RS5133</strain>
    </source>
</reference>
<evidence type="ECO:0000256" key="1">
    <source>
        <dbReference type="SAM" id="MobiDB-lite"/>
    </source>
</evidence>
<dbReference type="AlphaFoldDB" id="A0AAV5VQ56"/>
<evidence type="ECO:0000313" key="3">
    <source>
        <dbReference type="Proteomes" id="UP001432322"/>
    </source>
</evidence>
<gene>
    <name evidence="2" type="ORF">PFISCL1PPCAC_13033</name>
</gene>
<feature type="non-terminal residue" evidence="2">
    <location>
        <position position="1"/>
    </location>
</feature>
<name>A0AAV5VQ56_9BILA</name>
<accession>A0AAV5VQ56</accession>
<sequence length="85" mass="10157">HRPSLLFDGPHQRTVTSRLRRQRSTRMHARHGVRCVRCGYSVRQQGRQWIRMLPSARDHHDDDCCSNDDKKVMFHLSAQSPHWRL</sequence>
<protein>
    <submittedName>
        <fullName evidence="2">Uncharacterized protein</fullName>
    </submittedName>
</protein>
<dbReference type="Proteomes" id="UP001432322">
    <property type="component" value="Unassembled WGS sequence"/>
</dbReference>
<proteinExistence type="predicted"/>
<feature type="region of interest" description="Disordered" evidence="1">
    <location>
        <begin position="1"/>
        <end position="26"/>
    </location>
</feature>
<organism evidence="2 3">
    <name type="scientific">Pristionchus fissidentatus</name>
    <dbReference type="NCBI Taxonomy" id="1538716"/>
    <lineage>
        <taxon>Eukaryota</taxon>
        <taxon>Metazoa</taxon>
        <taxon>Ecdysozoa</taxon>
        <taxon>Nematoda</taxon>
        <taxon>Chromadorea</taxon>
        <taxon>Rhabditida</taxon>
        <taxon>Rhabditina</taxon>
        <taxon>Diplogasteromorpha</taxon>
        <taxon>Diplogasteroidea</taxon>
        <taxon>Neodiplogasteridae</taxon>
        <taxon>Pristionchus</taxon>
    </lineage>
</organism>
<keyword evidence="3" id="KW-1185">Reference proteome</keyword>
<comment type="caution">
    <text evidence="2">The sequence shown here is derived from an EMBL/GenBank/DDBJ whole genome shotgun (WGS) entry which is preliminary data.</text>
</comment>
<dbReference type="EMBL" id="BTSY01000004">
    <property type="protein sequence ID" value="GMT21736.1"/>
    <property type="molecule type" value="Genomic_DNA"/>
</dbReference>